<name>A0A3M0CJ50_9PROT</name>
<accession>A0A3M0CJ50</accession>
<reference evidence="1 2" key="1">
    <citation type="submission" date="2018-10" db="EMBL/GenBank/DDBJ databases">
        <title>Genomic Encyclopedia of Archaeal and Bacterial Type Strains, Phase II (KMG-II): from individual species to whole genera.</title>
        <authorList>
            <person name="Goeker M."/>
        </authorList>
    </citation>
    <scope>NUCLEOTIDE SEQUENCE [LARGE SCALE GENOMIC DNA]</scope>
    <source>
        <strain evidence="1 2">DSM 25217</strain>
    </source>
</reference>
<evidence type="ECO:0000313" key="1">
    <source>
        <dbReference type="EMBL" id="RMB08905.1"/>
    </source>
</evidence>
<dbReference type="AlphaFoldDB" id="A0A3M0CJ50"/>
<dbReference type="EMBL" id="REFR01000010">
    <property type="protein sequence ID" value="RMB08905.1"/>
    <property type="molecule type" value="Genomic_DNA"/>
</dbReference>
<organism evidence="1 2">
    <name type="scientific">Eilatimonas milleporae</name>
    <dbReference type="NCBI Taxonomy" id="911205"/>
    <lineage>
        <taxon>Bacteria</taxon>
        <taxon>Pseudomonadati</taxon>
        <taxon>Pseudomonadota</taxon>
        <taxon>Alphaproteobacteria</taxon>
        <taxon>Kordiimonadales</taxon>
        <taxon>Kordiimonadaceae</taxon>
        <taxon>Eilatimonas</taxon>
    </lineage>
</organism>
<dbReference type="Proteomes" id="UP000271227">
    <property type="component" value="Unassembled WGS sequence"/>
</dbReference>
<evidence type="ECO:0000313" key="2">
    <source>
        <dbReference type="Proteomes" id="UP000271227"/>
    </source>
</evidence>
<protein>
    <submittedName>
        <fullName evidence="1">Uncharacterized protein</fullName>
    </submittedName>
</protein>
<keyword evidence="2" id="KW-1185">Reference proteome</keyword>
<gene>
    <name evidence="1" type="ORF">BXY39_1552</name>
</gene>
<dbReference type="InParanoid" id="A0A3M0CJ50"/>
<sequence length="92" mass="10551">MVQIVKRRIDKAGGTFPNRQSKTSGYCRAQFTPRGRSVAETIQNGGGKDMQNMRCAGQIRIGHDRFVFRQVFKNERTGRQMPRDIVTHLRPC</sequence>
<comment type="caution">
    <text evidence="1">The sequence shown here is derived from an EMBL/GenBank/DDBJ whole genome shotgun (WGS) entry which is preliminary data.</text>
</comment>
<proteinExistence type="predicted"/>